<protein>
    <submittedName>
        <fullName evidence="1">Uncharacterized protein</fullName>
    </submittedName>
</protein>
<dbReference type="EMBL" id="KL597015">
    <property type="protein sequence ID" value="KER20857.1"/>
    <property type="molecule type" value="Genomic_DNA"/>
</dbReference>
<name>A0A074Z5P7_OPIVI</name>
<dbReference type="RefSeq" id="XP_009175402.1">
    <property type="nucleotide sequence ID" value="XM_009177138.1"/>
</dbReference>
<dbReference type="KEGG" id="ovi:T265_10683"/>
<dbReference type="Proteomes" id="UP000054324">
    <property type="component" value="Unassembled WGS sequence"/>
</dbReference>
<accession>A0A074Z5P7</accession>
<gene>
    <name evidence="1" type="ORF">T265_10683</name>
</gene>
<keyword evidence="2" id="KW-1185">Reference proteome</keyword>
<sequence>MSHCYGILRTDEEESNDVQAFLPGDKDWRAGCTRKLTKDWERSLVIQASYVGLRPDFCDGTLWRPSTSQLDLSPLGNLDFVQLQLELQPLEHISPARPTNIPLDGRLHGYRSKKSNGRLRVKRRHLDVVSSEIASTRVNKECVCTTPVPPWLATNDDRCCEFRNCFDQSKQGVRMYYSSSTMQRTVTIPHADPFAKVYWCYMERRKVPAERGHVDSYPYLQKGYVDAVRKSPTDQPVSYGIEGALGYYPSKVD</sequence>
<reference evidence="1 2" key="1">
    <citation type="submission" date="2013-11" db="EMBL/GenBank/DDBJ databases">
        <title>Opisthorchis viverrini - life in the bile duct.</title>
        <authorList>
            <person name="Young N.D."/>
            <person name="Nagarajan N."/>
            <person name="Lin S.J."/>
            <person name="Korhonen P.K."/>
            <person name="Jex A.R."/>
            <person name="Hall R.S."/>
            <person name="Safavi-Hemami H."/>
            <person name="Kaewkong W."/>
            <person name="Bertrand D."/>
            <person name="Gao S."/>
            <person name="Seet Q."/>
            <person name="Wongkham S."/>
            <person name="Teh B.T."/>
            <person name="Wongkham C."/>
            <person name="Intapan P.M."/>
            <person name="Maleewong W."/>
            <person name="Yang X."/>
            <person name="Hu M."/>
            <person name="Wang Z."/>
            <person name="Hofmann A."/>
            <person name="Sternberg P.W."/>
            <person name="Tan P."/>
            <person name="Wang J."/>
            <person name="Gasser R.B."/>
        </authorList>
    </citation>
    <scope>NUCLEOTIDE SEQUENCE [LARGE SCALE GENOMIC DNA]</scope>
</reference>
<dbReference type="GeneID" id="20324851"/>
<organism evidence="1 2">
    <name type="scientific">Opisthorchis viverrini</name>
    <name type="common">Southeast Asian liver fluke</name>
    <dbReference type="NCBI Taxonomy" id="6198"/>
    <lineage>
        <taxon>Eukaryota</taxon>
        <taxon>Metazoa</taxon>
        <taxon>Spiralia</taxon>
        <taxon>Lophotrochozoa</taxon>
        <taxon>Platyhelminthes</taxon>
        <taxon>Trematoda</taxon>
        <taxon>Digenea</taxon>
        <taxon>Opisthorchiida</taxon>
        <taxon>Opisthorchiata</taxon>
        <taxon>Opisthorchiidae</taxon>
        <taxon>Opisthorchis</taxon>
    </lineage>
</organism>
<evidence type="ECO:0000313" key="1">
    <source>
        <dbReference type="EMBL" id="KER20857.1"/>
    </source>
</evidence>
<dbReference type="AlphaFoldDB" id="A0A074Z5P7"/>
<proteinExistence type="predicted"/>
<evidence type="ECO:0000313" key="2">
    <source>
        <dbReference type="Proteomes" id="UP000054324"/>
    </source>
</evidence>
<dbReference type="CTD" id="20324851"/>